<evidence type="ECO:0000259" key="15">
    <source>
        <dbReference type="Pfam" id="PF00361"/>
    </source>
</evidence>
<evidence type="ECO:0000256" key="5">
    <source>
        <dbReference type="ARBA" id="ARBA00022857"/>
    </source>
</evidence>
<evidence type="ECO:0000256" key="1">
    <source>
        <dbReference type="ARBA" id="ARBA00004127"/>
    </source>
</evidence>
<name>A0A1M3KZL2_9BACT</name>
<evidence type="ECO:0000256" key="13">
    <source>
        <dbReference type="RuleBase" id="RU000320"/>
    </source>
</evidence>
<dbReference type="GO" id="GO:0016020">
    <property type="term" value="C:membrane"/>
    <property type="evidence" value="ECO:0007669"/>
    <property type="project" value="UniProtKB-SubCell"/>
</dbReference>
<dbReference type="Pfam" id="PF00662">
    <property type="entry name" value="Proton_antipo_N"/>
    <property type="match status" value="1"/>
</dbReference>
<dbReference type="InterPro" id="IPR002128">
    <property type="entry name" value="NADH_UbQ_OxRdtase_chlpt_su5_C"/>
</dbReference>
<dbReference type="InterPro" id="IPR003945">
    <property type="entry name" value="NU5C-like"/>
</dbReference>
<feature type="transmembrane region" description="Helical" evidence="14">
    <location>
        <begin position="259"/>
        <end position="277"/>
    </location>
</feature>
<gene>
    <name evidence="18" type="ORF">BGO89_07335</name>
</gene>
<dbReference type="GO" id="GO:0003954">
    <property type="term" value="F:NADH dehydrogenase activity"/>
    <property type="evidence" value="ECO:0007669"/>
    <property type="project" value="TreeGrafter"/>
</dbReference>
<dbReference type="Proteomes" id="UP000184233">
    <property type="component" value="Unassembled WGS sequence"/>
</dbReference>
<dbReference type="InterPro" id="IPR001516">
    <property type="entry name" value="Proton_antipo_N"/>
</dbReference>
<feature type="domain" description="NADH:quinone oxidoreductase/Mrp antiporter transmembrane" evidence="15">
    <location>
        <begin position="136"/>
        <end position="432"/>
    </location>
</feature>
<dbReference type="GO" id="GO:0042773">
    <property type="term" value="P:ATP synthesis coupled electron transport"/>
    <property type="evidence" value="ECO:0007669"/>
    <property type="project" value="InterPro"/>
</dbReference>
<keyword evidence="4" id="KW-0874">Quinone</keyword>
<keyword evidence="5" id="KW-0521">NADP</keyword>
<feature type="transmembrane region" description="Helical" evidence="14">
    <location>
        <begin position="628"/>
        <end position="648"/>
    </location>
</feature>
<dbReference type="PANTHER" id="PTHR42829:SF2">
    <property type="entry name" value="NADH-UBIQUINONE OXIDOREDUCTASE CHAIN 5"/>
    <property type="match status" value="1"/>
</dbReference>
<protein>
    <submittedName>
        <fullName evidence="18">NADH-quinone oxidoreductase subunit L</fullName>
    </submittedName>
</protein>
<feature type="transmembrane region" description="Helical" evidence="14">
    <location>
        <begin position="218"/>
        <end position="238"/>
    </location>
</feature>
<feature type="transmembrane region" description="Helical" evidence="14">
    <location>
        <begin position="413"/>
        <end position="439"/>
    </location>
</feature>
<evidence type="ECO:0000256" key="7">
    <source>
        <dbReference type="ARBA" id="ARBA00022967"/>
    </source>
</evidence>
<dbReference type="InterPro" id="IPR001750">
    <property type="entry name" value="ND/Mrp_TM"/>
</dbReference>
<evidence type="ECO:0000256" key="3">
    <source>
        <dbReference type="ARBA" id="ARBA00022692"/>
    </source>
</evidence>
<feature type="domain" description="NADH:ubiquinone/plastoquinone oxidoreductase chloroplast chain 5 C-terminal" evidence="17">
    <location>
        <begin position="453"/>
        <end position="546"/>
    </location>
</feature>
<keyword evidence="9" id="KW-0520">NAD</keyword>
<dbReference type="Pfam" id="PF00361">
    <property type="entry name" value="Proton_antipo_M"/>
    <property type="match status" value="1"/>
</dbReference>
<keyword evidence="7" id="KW-1278">Translocase</keyword>
<keyword evidence="6" id="KW-0618">Plastoquinone</keyword>
<feature type="transmembrane region" description="Helical" evidence="14">
    <location>
        <begin position="317"/>
        <end position="343"/>
    </location>
</feature>
<feature type="transmembrane region" description="Helical" evidence="14">
    <location>
        <begin position="143"/>
        <end position="161"/>
    </location>
</feature>
<evidence type="ECO:0000256" key="8">
    <source>
        <dbReference type="ARBA" id="ARBA00022989"/>
    </source>
</evidence>
<feature type="transmembrane region" description="Helical" evidence="14">
    <location>
        <begin position="88"/>
        <end position="107"/>
    </location>
</feature>
<keyword evidence="8 14" id="KW-1133">Transmembrane helix</keyword>
<feature type="transmembrane region" description="Helical" evidence="14">
    <location>
        <begin position="182"/>
        <end position="203"/>
    </location>
</feature>
<feature type="transmembrane region" description="Helical" evidence="14">
    <location>
        <begin position="468"/>
        <end position="489"/>
    </location>
</feature>
<evidence type="ECO:0000256" key="10">
    <source>
        <dbReference type="ARBA" id="ARBA00023136"/>
    </source>
</evidence>
<feature type="domain" description="NADH-Ubiquinone oxidoreductase (complex I) chain 5 N-terminal" evidence="16">
    <location>
        <begin position="70"/>
        <end position="120"/>
    </location>
</feature>
<comment type="similarity">
    <text evidence="2">Belongs to the complex I subunit 5 family.</text>
</comment>
<keyword evidence="3 13" id="KW-0812">Transmembrane</keyword>
<comment type="catalytic activity">
    <reaction evidence="11">
        <text>a plastoquinone + NADPH + (n+1) H(+)(in) = a plastoquinol + NADP(+) + n H(+)(out)</text>
        <dbReference type="Rhea" id="RHEA:42612"/>
        <dbReference type="Rhea" id="RHEA-COMP:9561"/>
        <dbReference type="Rhea" id="RHEA-COMP:9562"/>
        <dbReference type="ChEBI" id="CHEBI:15378"/>
        <dbReference type="ChEBI" id="CHEBI:17757"/>
        <dbReference type="ChEBI" id="CHEBI:57783"/>
        <dbReference type="ChEBI" id="CHEBI:58349"/>
        <dbReference type="ChEBI" id="CHEBI:62192"/>
    </reaction>
</comment>
<evidence type="ECO:0000256" key="12">
    <source>
        <dbReference type="ARBA" id="ARBA00048026"/>
    </source>
</evidence>
<evidence type="ECO:0000256" key="9">
    <source>
        <dbReference type="ARBA" id="ARBA00023027"/>
    </source>
</evidence>
<dbReference type="NCBIfam" id="TIGR01974">
    <property type="entry name" value="NDH_I_L"/>
    <property type="match status" value="1"/>
</dbReference>
<evidence type="ECO:0000256" key="2">
    <source>
        <dbReference type="ARBA" id="ARBA00008200"/>
    </source>
</evidence>
<evidence type="ECO:0000313" key="18">
    <source>
        <dbReference type="EMBL" id="OJX57775.1"/>
    </source>
</evidence>
<dbReference type="GO" id="GO:0012505">
    <property type="term" value="C:endomembrane system"/>
    <property type="evidence" value="ECO:0007669"/>
    <property type="project" value="UniProtKB-SubCell"/>
</dbReference>
<dbReference type="PANTHER" id="PTHR42829">
    <property type="entry name" value="NADH-UBIQUINONE OXIDOREDUCTASE CHAIN 5"/>
    <property type="match status" value="1"/>
</dbReference>
<feature type="transmembrane region" description="Helical" evidence="14">
    <location>
        <begin position="289"/>
        <end position="310"/>
    </location>
</feature>
<sequence>MNYAALIPLFPLVGFLITGLFGKKLKSEKLVGTIASAAILASFAIAVSVFMGLMARPAEERSVVVPIYSWIATGSFSVDIAYQFDQLSILFTLIITGIGFLIHVYSIGYMHGDKSFPRFFAYLNLFVFMMLNLVLSSNFLLTFLGWEGVGLASYLLIGFWYDRKFDGTNITWTGDAAKKAFIVNRIGDFGVLIAMFMLFNLFGTLDYSTINAMAPQRFVVGDTAVTIITLLLFLGCTGKSAQIPLGVWLPDAMAGPTPVSALIHAATMVTSGIFLIARTNVLFALSPTTMTVVTIIGIATALIAGTIGIVQNDIKKVLAYSTVSQLGFMFVALGVGAFTAGVFHVMTHAFFKALLFLGSGSVIHGMHEEQDIQKMGGLKKYMPVTYKTFLIGTLAISGIFPLSGFFSKDEILWFAWLNGSPLLWGIGAVAAFCTAFYMWRLTTLTFHGEERFDHHHVHPHESPASMTVPLIILAVLSAVGGFLGIPHVFHMPNLLEGWLEPIFAKAMAILPQHHGEHTTLEFTLMAVSTVIAVSGILLARNIYKNGTDVAASIASRFSGLHKLLWNKYWVDEIYQMAIVSPIFMISRDFLWKVVDVILIDGLINGSARAVGAGGNILRRMQSGVAQNYALLMMLGIIVLIAIAVMPMLR</sequence>
<evidence type="ECO:0000259" key="17">
    <source>
        <dbReference type="Pfam" id="PF01010"/>
    </source>
</evidence>
<accession>A0A1M3KZL2</accession>
<evidence type="ECO:0000256" key="6">
    <source>
        <dbReference type="ARBA" id="ARBA00022957"/>
    </source>
</evidence>
<evidence type="ECO:0000256" key="4">
    <source>
        <dbReference type="ARBA" id="ARBA00022719"/>
    </source>
</evidence>
<dbReference type="InterPro" id="IPR018393">
    <property type="entry name" value="NADHpl_OxRdtase_5_subgr"/>
</dbReference>
<dbReference type="GO" id="GO:0008137">
    <property type="term" value="F:NADH dehydrogenase (ubiquinone) activity"/>
    <property type="evidence" value="ECO:0007669"/>
    <property type="project" value="InterPro"/>
</dbReference>
<dbReference type="GO" id="GO:0015990">
    <property type="term" value="P:electron transport coupled proton transport"/>
    <property type="evidence" value="ECO:0007669"/>
    <property type="project" value="TreeGrafter"/>
</dbReference>
<evidence type="ECO:0000256" key="14">
    <source>
        <dbReference type="SAM" id="Phobius"/>
    </source>
</evidence>
<comment type="subcellular location">
    <subcellularLocation>
        <location evidence="1">Endomembrane system</location>
        <topology evidence="1">Multi-pass membrane protein</topology>
    </subcellularLocation>
    <subcellularLocation>
        <location evidence="13">Membrane</location>
        <topology evidence="13">Multi-pass membrane protein</topology>
    </subcellularLocation>
</comment>
<comment type="caution">
    <text evidence="18">The sequence shown here is derived from an EMBL/GenBank/DDBJ whole genome shotgun (WGS) entry which is preliminary data.</text>
</comment>
<dbReference type="NCBIfam" id="NF005141">
    <property type="entry name" value="PRK06590.1"/>
    <property type="match status" value="1"/>
</dbReference>
<dbReference type="PRINTS" id="PR01434">
    <property type="entry name" value="NADHDHGNASE5"/>
</dbReference>
<dbReference type="STRING" id="1895771.BGO89_07335"/>
<proteinExistence type="inferred from homology"/>
<dbReference type="EMBL" id="MKVH01000021">
    <property type="protein sequence ID" value="OJX57775.1"/>
    <property type="molecule type" value="Genomic_DNA"/>
</dbReference>
<evidence type="ECO:0000256" key="11">
    <source>
        <dbReference type="ARBA" id="ARBA00047726"/>
    </source>
</evidence>
<evidence type="ECO:0000259" key="16">
    <source>
        <dbReference type="Pfam" id="PF00662"/>
    </source>
</evidence>
<dbReference type="Gene3D" id="1.20.5.2700">
    <property type="match status" value="1"/>
</dbReference>
<dbReference type="GO" id="GO:0048038">
    <property type="term" value="F:quinone binding"/>
    <property type="evidence" value="ECO:0007669"/>
    <property type="project" value="UniProtKB-KW"/>
</dbReference>
<dbReference type="PRINTS" id="PR01435">
    <property type="entry name" value="NPOXDRDTASE5"/>
</dbReference>
<evidence type="ECO:0000313" key="19">
    <source>
        <dbReference type="Proteomes" id="UP000184233"/>
    </source>
</evidence>
<dbReference type="AlphaFoldDB" id="A0A1M3KZL2"/>
<dbReference type="Pfam" id="PF01010">
    <property type="entry name" value="Proton_antipo_C"/>
    <property type="match status" value="1"/>
</dbReference>
<organism evidence="18 19">
    <name type="scientific">Candidatus Kapaibacterium thiocyanatum</name>
    <dbReference type="NCBI Taxonomy" id="1895771"/>
    <lineage>
        <taxon>Bacteria</taxon>
        <taxon>Pseudomonadati</taxon>
        <taxon>Candidatus Kapaibacteriota</taxon>
        <taxon>Candidatus Kapaibacteriia</taxon>
        <taxon>Candidatus Kapaibacteriales</taxon>
        <taxon>Candidatus Kapaibacteriaceae</taxon>
        <taxon>Candidatus Kapaibacterium</taxon>
    </lineage>
</organism>
<reference evidence="18 19" key="1">
    <citation type="submission" date="2016-09" db="EMBL/GenBank/DDBJ databases">
        <title>Genome-resolved meta-omics ties microbial dynamics to process performance in biotechnology for thiocyanate degradation.</title>
        <authorList>
            <person name="Kantor R.S."/>
            <person name="Huddy R.J."/>
            <person name="Iyer R."/>
            <person name="Thomas B.C."/>
            <person name="Brown C.T."/>
            <person name="Anantharaman K."/>
            <person name="Tringe S."/>
            <person name="Hettich R.L."/>
            <person name="Harrison S.T."/>
            <person name="Banfield J.F."/>
        </authorList>
    </citation>
    <scope>NUCLEOTIDE SEQUENCE [LARGE SCALE GENOMIC DNA]</scope>
    <source>
        <strain evidence="18">59-99</strain>
    </source>
</reference>
<feature type="transmembrane region" description="Helical" evidence="14">
    <location>
        <begin position="522"/>
        <end position="539"/>
    </location>
</feature>
<feature type="transmembrane region" description="Helical" evidence="14">
    <location>
        <begin position="32"/>
        <end position="51"/>
    </location>
</feature>
<feature type="transmembrane region" description="Helical" evidence="14">
    <location>
        <begin position="119"/>
        <end position="137"/>
    </location>
</feature>
<comment type="catalytic activity">
    <reaction evidence="12">
        <text>a plastoquinone + NADH + (n+1) H(+)(in) = a plastoquinol + NAD(+) + n H(+)(out)</text>
        <dbReference type="Rhea" id="RHEA:42608"/>
        <dbReference type="Rhea" id="RHEA-COMP:9561"/>
        <dbReference type="Rhea" id="RHEA-COMP:9562"/>
        <dbReference type="ChEBI" id="CHEBI:15378"/>
        <dbReference type="ChEBI" id="CHEBI:17757"/>
        <dbReference type="ChEBI" id="CHEBI:57540"/>
        <dbReference type="ChEBI" id="CHEBI:57945"/>
        <dbReference type="ChEBI" id="CHEBI:62192"/>
    </reaction>
</comment>
<feature type="transmembrane region" description="Helical" evidence="14">
    <location>
        <begin position="349"/>
        <end position="367"/>
    </location>
</feature>
<keyword evidence="10 14" id="KW-0472">Membrane</keyword>
<feature type="transmembrane region" description="Helical" evidence="14">
    <location>
        <begin position="388"/>
        <end position="407"/>
    </location>
</feature>